<dbReference type="Gene3D" id="3.40.630.40">
    <property type="entry name" value="Zn-dependent exopeptidases"/>
    <property type="match status" value="1"/>
</dbReference>
<reference evidence="6" key="1">
    <citation type="submission" date="2022-07" db="EMBL/GenBank/DDBJ databases">
        <title>Description and genome-wide analysis of Profundicola chukchiensis gen. nov., sp. nov., marine bacteria isolated from bottom sediments of the Chukchi Sea.</title>
        <authorList>
            <person name="Romanenko L."/>
            <person name="Otstavnykh N."/>
            <person name="Kurilenko V."/>
            <person name="Eremeev V."/>
            <person name="Velansky P."/>
            <person name="Mikhailov V."/>
            <person name="Isaeva M."/>
        </authorList>
    </citation>
    <scope>NUCLEOTIDE SEQUENCE</scope>
    <source>
        <strain evidence="6">KMM 9713</strain>
    </source>
</reference>
<dbReference type="AlphaFoldDB" id="A0A9X4MXZ3"/>
<evidence type="ECO:0000313" key="7">
    <source>
        <dbReference type="Proteomes" id="UP001152599"/>
    </source>
</evidence>
<dbReference type="InterPro" id="IPR002508">
    <property type="entry name" value="MurNAc-LAA_cat"/>
</dbReference>
<evidence type="ECO:0000256" key="4">
    <source>
        <dbReference type="SAM" id="MobiDB-lite"/>
    </source>
</evidence>
<dbReference type="PANTHER" id="PTHR30404:SF0">
    <property type="entry name" value="N-ACETYLMURAMOYL-L-ALANINE AMIDASE AMIC"/>
    <property type="match status" value="1"/>
</dbReference>
<accession>A0A9X4MXZ3</accession>
<feature type="compositionally biased region" description="Basic and acidic residues" evidence="4">
    <location>
        <begin position="273"/>
        <end position="287"/>
    </location>
</feature>
<dbReference type="GO" id="GO:0008745">
    <property type="term" value="F:N-acetylmuramoyl-L-alanine amidase activity"/>
    <property type="evidence" value="ECO:0007669"/>
    <property type="project" value="UniProtKB-EC"/>
</dbReference>
<evidence type="ECO:0000256" key="2">
    <source>
        <dbReference type="ARBA" id="ARBA00011901"/>
    </source>
</evidence>
<gene>
    <name evidence="6" type="ORF">NMK71_06480</name>
</gene>
<dbReference type="EC" id="3.5.1.28" evidence="2"/>
<name>A0A9X4MXZ3_9FLAO</name>
<dbReference type="RefSeq" id="WP_304420562.1">
    <property type="nucleotide sequence ID" value="NZ_JANCMU010000003.1"/>
</dbReference>
<comment type="catalytic activity">
    <reaction evidence="1">
        <text>Hydrolyzes the link between N-acetylmuramoyl residues and L-amino acid residues in certain cell-wall glycopeptides.</text>
        <dbReference type="EC" id="3.5.1.28"/>
    </reaction>
</comment>
<organism evidence="6 7">
    <name type="scientific">Profundicola chukchiensis</name>
    <dbReference type="NCBI Taxonomy" id="2961959"/>
    <lineage>
        <taxon>Bacteria</taxon>
        <taxon>Pseudomonadati</taxon>
        <taxon>Bacteroidota</taxon>
        <taxon>Flavobacteriia</taxon>
        <taxon>Flavobacteriales</taxon>
        <taxon>Weeksellaceae</taxon>
        <taxon>Profundicola</taxon>
    </lineage>
</organism>
<dbReference type="InterPro" id="IPR007730">
    <property type="entry name" value="SPOR-like_dom"/>
</dbReference>
<dbReference type="InterPro" id="IPR050695">
    <property type="entry name" value="N-acetylmuramoyl_amidase_3"/>
</dbReference>
<evidence type="ECO:0000259" key="5">
    <source>
        <dbReference type="SMART" id="SM00646"/>
    </source>
</evidence>
<dbReference type="GO" id="GO:0030288">
    <property type="term" value="C:outer membrane-bounded periplasmic space"/>
    <property type="evidence" value="ECO:0007669"/>
    <property type="project" value="TreeGrafter"/>
</dbReference>
<protein>
    <recommendedName>
        <fullName evidence="2">N-acetylmuramoyl-L-alanine amidase</fullName>
        <ecNumber evidence="2">3.5.1.28</ecNumber>
    </recommendedName>
</protein>
<feature type="region of interest" description="Disordered" evidence="4">
    <location>
        <begin position="366"/>
        <end position="385"/>
    </location>
</feature>
<sequence>MNRITDINIKLIIFFLFFIGMQQTFYAQKKTDKFVLVLDAGHGGHDPGAKGVVKNEKVINLEVTQRLGKLIEDHYKNEVEVIYTRRDDRFLELHERANIANKADADFFISIHCNSARPGAYGSETFVLGTEDHRSSANFNIVKKENSVILLEENHEERYEGFDPSSPESVIGLTLMQNIYLDNSLKFAEKVEKNFVNKDKRKSRGVKQAGFLVLWQTATPSVLIELGFITNPEEGTYLASLDGQKKTAESIFNAFKEYKQEWDIKRGNPISEKAPKQTKQKETAKKEVEKPVPGKLFKIQFLTSSRKYRATAPQLKGITPSEILKDGKVYKYYFGPTSFASQRDRNLQRVKRAGFPDAFVVEIDTKNDGGDKKDNAKKADKAEKTPTEGYRIQILTSQRNYDAQAPQMKGVKPVDKIVDNGLYKYFYGWYKTEEEARKDLPNIKTRGFADAFIVRFKEGKKE</sequence>
<dbReference type="Proteomes" id="UP001152599">
    <property type="component" value="Unassembled WGS sequence"/>
</dbReference>
<feature type="domain" description="MurNAc-LAA" evidence="5">
    <location>
        <begin position="97"/>
        <end position="256"/>
    </location>
</feature>
<comment type="caution">
    <text evidence="6">The sequence shown here is derived from an EMBL/GenBank/DDBJ whole genome shotgun (WGS) entry which is preliminary data.</text>
</comment>
<feature type="region of interest" description="Disordered" evidence="4">
    <location>
        <begin position="266"/>
        <end position="287"/>
    </location>
</feature>
<dbReference type="Pfam" id="PF05036">
    <property type="entry name" value="SPOR"/>
    <property type="match status" value="1"/>
</dbReference>
<keyword evidence="7" id="KW-1185">Reference proteome</keyword>
<keyword evidence="3" id="KW-0378">Hydrolase</keyword>
<dbReference type="SUPFAM" id="SSF53187">
    <property type="entry name" value="Zn-dependent exopeptidases"/>
    <property type="match status" value="1"/>
</dbReference>
<evidence type="ECO:0000313" key="6">
    <source>
        <dbReference type="EMBL" id="MDG4946054.1"/>
    </source>
</evidence>
<dbReference type="CDD" id="cd02696">
    <property type="entry name" value="MurNAc-LAA"/>
    <property type="match status" value="1"/>
</dbReference>
<evidence type="ECO:0000256" key="3">
    <source>
        <dbReference type="ARBA" id="ARBA00022801"/>
    </source>
</evidence>
<dbReference type="SMART" id="SM00646">
    <property type="entry name" value="Ami_3"/>
    <property type="match status" value="1"/>
</dbReference>
<dbReference type="Pfam" id="PF01520">
    <property type="entry name" value="Amidase_3"/>
    <property type="match status" value="1"/>
</dbReference>
<dbReference type="PANTHER" id="PTHR30404">
    <property type="entry name" value="N-ACETYLMURAMOYL-L-ALANINE AMIDASE"/>
    <property type="match status" value="1"/>
</dbReference>
<dbReference type="FunFam" id="3.40.630.40:FF:000005">
    <property type="entry name" value="N-acetylmuramoyl-L-alanine amidase (AmiA)"/>
    <property type="match status" value="1"/>
</dbReference>
<dbReference type="GO" id="GO:0042834">
    <property type="term" value="F:peptidoglycan binding"/>
    <property type="evidence" value="ECO:0007669"/>
    <property type="project" value="InterPro"/>
</dbReference>
<proteinExistence type="predicted"/>
<evidence type="ECO:0000256" key="1">
    <source>
        <dbReference type="ARBA" id="ARBA00001561"/>
    </source>
</evidence>
<dbReference type="GO" id="GO:0009253">
    <property type="term" value="P:peptidoglycan catabolic process"/>
    <property type="evidence" value="ECO:0007669"/>
    <property type="project" value="InterPro"/>
</dbReference>
<dbReference type="EMBL" id="JANCMU010000003">
    <property type="protein sequence ID" value="MDG4946054.1"/>
    <property type="molecule type" value="Genomic_DNA"/>
</dbReference>